<dbReference type="InterPro" id="IPR027417">
    <property type="entry name" value="P-loop_NTPase"/>
</dbReference>
<sequence>MSRITKGTEQSWCSSFIMRSSAPLSRTSVVYTAQSTKASSTPRDYYTSSPNRLKWSVRLMPRNLWLNFGKLNLVRSPLLPQTQYYNRHAGNISFSYDNQTPALCNISSIVPRGGRVALVGESRAGKGTILLALAPLLVLRPPNQPNIVS</sequence>
<dbReference type="EMBL" id="JABBWD010000091">
    <property type="protein sequence ID" value="KAG1766905.1"/>
    <property type="molecule type" value="Genomic_DNA"/>
</dbReference>
<evidence type="ECO:0000313" key="1">
    <source>
        <dbReference type="EMBL" id="KAG1766905.1"/>
    </source>
</evidence>
<accession>A0A9P6ZIS3</accession>
<evidence type="ECO:0000313" key="2">
    <source>
        <dbReference type="Proteomes" id="UP000714275"/>
    </source>
</evidence>
<dbReference type="Proteomes" id="UP000714275">
    <property type="component" value="Unassembled WGS sequence"/>
</dbReference>
<proteinExistence type="predicted"/>
<gene>
    <name evidence="1" type="ORF">EV702DRAFT_1148424</name>
</gene>
<organism evidence="1 2">
    <name type="scientific">Suillus placidus</name>
    <dbReference type="NCBI Taxonomy" id="48579"/>
    <lineage>
        <taxon>Eukaryota</taxon>
        <taxon>Fungi</taxon>
        <taxon>Dikarya</taxon>
        <taxon>Basidiomycota</taxon>
        <taxon>Agaricomycotina</taxon>
        <taxon>Agaricomycetes</taxon>
        <taxon>Agaricomycetidae</taxon>
        <taxon>Boletales</taxon>
        <taxon>Suillineae</taxon>
        <taxon>Suillaceae</taxon>
        <taxon>Suillus</taxon>
    </lineage>
</organism>
<dbReference type="Gene3D" id="3.40.50.300">
    <property type="entry name" value="P-loop containing nucleotide triphosphate hydrolases"/>
    <property type="match status" value="1"/>
</dbReference>
<protein>
    <recommendedName>
        <fullName evidence="3">ABC transporter domain-containing protein</fullName>
    </recommendedName>
</protein>
<comment type="caution">
    <text evidence="1">The sequence shown here is derived from an EMBL/GenBank/DDBJ whole genome shotgun (WGS) entry which is preliminary data.</text>
</comment>
<reference evidence="1" key="1">
    <citation type="journal article" date="2020" name="New Phytol.">
        <title>Comparative genomics reveals dynamic genome evolution in host specialist ectomycorrhizal fungi.</title>
        <authorList>
            <person name="Lofgren L.A."/>
            <person name="Nguyen N.H."/>
            <person name="Vilgalys R."/>
            <person name="Ruytinx J."/>
            <person name="Liao H.L."/>
            <person name="Branco S."/>
            <person name="Kuo A."/>
            <person name="LaButti K."/>
            <person name="Lipzen A."/>
            <person name="Andreopoulos W."/>
            <person name="Pangilinan J."/>
            <person name="Riley R."/>
            <person name="Hundley H."/>
            <person name="Na H."/>
            <person name="Barry K."/>
            <person name="Grigoriev I.V."/>
            <person name="Stajich J.E."/>
            <person name="Kennedy P.G."/>
        </authorList>
    </citation>
    <scope>NUCLEOTIDE SEQUENCE</scope>
    <source>
        <strain evidence="1">DOB743</strain>
    </source>
</reference>
<dbReference type="AlphaFoldDB" id="A0A9P6ZIS3"/>
<name>A0A9P6ZIS3_9AGAM</name>
<evidence type="ECO:0008006" key="3">
    <source>
        <dbReference type="Google" id="ProtNLM"/>
    </source>
</evidence>
<keyword evidence="2" id="KW-1185">Reference proteome</keyword>
<dbReference type="SUPFAM" id="SSF52540">
    <property type="entry name" value="P-loop containing nucleoside triphosphate hydrolases"/>
    <property type="match status" value="1"/>
</dbReference>
<dbReference type="OrthoDB" id="10625650at2759"/>